<dbReference type="Pfam" id="PF14478">
    <property type="entry name" value="DUF4430"/>
    <property type="match status" value="1"/>
</dbReference>
<dbReference type="RefSeq" id="WP_118271835.1">
    <property type="nucleotide sequence ID" value="NZ_QSJI01000003.1"/>
</dbReference>
<feature type="transmembrane region" description="Helical" evidence="2">
    <location>
        <begin position="43"/>
        <end position="65"/>
    </location>
</feature>
<reference evidence="4 5" key="1">
    <citation type="submission" date="2018-08" db="EMBL/GenBank/DDBJ databases">
        <title>A genome reference for cultivated species of the human gut microbiota.</title>
        <authorList>
            <person name="Zou Y."/>
            <person name="Xue W."/>
            <person name="Luo G."/>
        </authorList>
    </citation>
    <scope>NUCLEOTIDE SEQUENCE [LARGE SCALE GENOMIC DNA]</scope>
    <source>
        <strain evidence="4 5">AM30-5LB</strain>
    </source>
</reference>
<evidence type="ECO:0000313" key="5">
    <source>
        <dbReference type="Proteomes" id="UP000286050"/>
    </source>
</evidence>
<dbReference type="EMBL" id="QSJI01000003">
    <property type="protein sequence ID" value="RHD55973.1"/>
    <property type="molecule type" value="Genomic_DNA"/>
</dbReference>
<feature type="compositionally biased region" description="Basic and acidic residues" evidence="1">
    <location>
        <begin position="1"/>
        <end position="16"/>
    </location>
</feature>
<gene>
    <name evidence="4" type="ORF">DW787_04615</name>
</gene>
<accession>A0A414FX22</accession>
<dbReference type="AlphaFoldDB" id="A0A414FX22"/>
<sequence>MADADKKIRESIDERVYPGAPSQGADGGAETSDGAPGASRSQILARAVLAVSLLLVIGSGAYFALRPSPAPEVQQAGAAVVAADVDDADDARADDEMGSSDADPDRGDGAKASASTGGGADKADGSSGGSAAPAEGAQGQSAAHSGSSGSSGSSDGQAAGKPGAPSGSGSGSSGQQAASPQAPATISVNVTVDSSSVGGSVSANTTVALAPSSTAYDALCATGLSVNSRNSAFGVYVAGIGGLSEFDHGGGSGWKYKVNGTFPNHSASVHELHDGDSVVWVYVTG</sequence>
<dbReference type="Proteomes" id="UP000286050">
    <property type="component" value="Unassembled WGS sequence"/>
</dbReference>
<feature type="region of interest" description="Disordered" evidence="1">
    <location>
        <begin position="69"/>
        <end position="183"/>
    </location>
</feature>
<evidence type="ECO:0000259" key="3">
    <source>
        <dbReference type="Pfam" id="PF14478"/>
    </source>
</evidence>
<evidence type="ECO:0000256" key="1">
    <source>
        <dbReference type="SAM" id="MobiDB-lite"/>
    </source>
</evidence>
<feature type="domain" description="Transcobalamin-like C-terminal" evidence="3">
    <location>
        <begin position="213"/>
        <end position="282"/>
    </location>
</feature>
<comment type="caution">
    <text evidence="4">The sequence shown here is derived from an EMBL/GenBank/DDBJ whole genome shotgun (WGS) entry which is preliminary data.</text>
</comment>
<keyword evidence="2" id="KW-0812">Transmembrane</keyword>
<proteinExistence type="predicted"/>
<protein>
    <submittedName>
        <fullName evidence="4">DUF4430 domain-containing protein</fullName>
    </submittedName>
</protein>
<feature type="compositionally biased region" description="Low complexity" evidence="1">
    <location>
        <begin position="129"/>
        <end position="165"/>
    </location>
</feature>
<organism evidence="4 5">
    <name type="scientific">Collinsella intestinalis</name>
    <dbReference type="NCBI Taxonomy" id="147207"/>
    <lineage>
        <taxon>Bacteria</taxon>
        <taxon>Bacillati</taxon>
        <taxon>Actinomycetota</taxon>
        <taxon>Coriobacteriia</taxon>
        <taxon>Coriobacteriales</taxon>
        <taxon>Coriobacteriaceae</taxon>
        <taxon>Collinsella</taxon>
    </lineage>
</organism>
<evidence type="ECO:0000256" key="2">
    <source>
        <dbReference type="SAM" id="Phobius"/>
    </source>
</evidence>
<keyword evidence="2" id="KW-0472">Membrane</keyword>
<feature type="region of interest" description="Disordered" evidence="1">
    <location>
        <begin position="1"/>
        <end position="39"/>
    </location>
</feature>
<name>A0A414FX22_9ACTN</name>
<keyword evidence="2" id="KW-1133">Transmembrane helix</keyword>
<feature type="compositionally biased region" description="Low complexity" evidence="1">
    <location>
        <begin position="173"/>
        <end position="183"/>
    </location>
</feature>
<dbReference type="InterPro" id="IPR027954">
    <property type="entry name" value="Transcobalamin-like_C"/>
</dbReference>
<dbReference type="Gene3D" id="2.170.130.30">
    <property type="match status" value="1"/>
</dbReference>
<evidence type="ECO:0000313" key="4">
    <source>
        <dbReference type="EMBL" id="RHD55973.1"/>
    </source>
</evidence>